<proteinExistence type="predicted"/>
<dbReference type="Proteomes" id="UP000663297">
    <property type="component" value="Chromosome 3"/>
</dbReference>
<accession>A0A7S8HVQ0</accession>
<dbReference type="AlphaFoldDB" id="A0A7S8HVQ0"/>
<keyword evidence="1" id="KW-0472">Membrane</keyword>
<gene>
    <name evidence="2" type="ORF">HYE67_005617</name>
</gene>
<keyword evidence="1" id="KW-0812">Transmembrane</keyword>
<evidence type="ECO:0000256" key="1">
    <source>
        <dbReference type="SAM" id="Phobius"/>
    </source>
</evidence>
<name>A0A7S8HVQ0_FUSCU</name>
<dbReference type="EMBL" id="CP064749">
    <property type="protein sequence ID" value="QPC63386.1"/>
    <property type="molecule type" value="Genomic_DNA"/>
</dbReference>
<keyword evidence="1" id="KW-1133">Transmembrane helix</keyword>
<sequence>MWTVVEYQDQQDLINSGKCWYDEKIDLEWWFCISRPANRATESVDDQHGALLKHPSIDEAEAQLLNVKIQFNWMECREGKAAQEMSPKDIIANMAGRQIAGLGMLLVSPSLFSIMRLLPLLA</sequence>
<evidence type="ECO:0000313" key="2">
    <source>
        <dbReference type="EMBL" id="QPC63386.1"/>
    </source>
</evidence>
<protein>
    <submittedName>
        <fullName evidence="2">Uncharacterized protein</fullName>
    </submittedName>
</protein>
<organism evidence="2 3">
    <name type="scientific">Fusarium culmorum</name>
    <dbReference type="NCBI Taxonomy" id="5516"/>
    <lineage>
        <taxon>Eukaryota</taxon>
        <taxon>Fungi</taxon>
        <taxon>Dikarya</taxon>
        <taxon>Ascomycota</taxon>
        <taxon>Pezizomycotina</taxon>
        <taxon>Sordariomycetes</taxon>
        <taxon>Hypocreomycetidae</taxon>
        <taxon>Hypocreales</taxon>
        <taxon>Nectriaceae</taxon>
        <taxon>Fusarium</taxon>
    </lineage>
</organism>
<reference evidence="2" key="1">
    <citation type="submission" date="2020-11" db="EMBL/GenBank/DDBJ databases">
        <title>The chromosome-scale genome resource for two endophytic Fusarium species: F. culmorum and F. pseudograminearum.</title>
        <authorList>
            <person name="Yuan Z."/>
        </authorList>
    </citation>
    <scope>NUCLEOTIDE SEQUENCE</scope>
    <source>
        <strain evidence="2">Class2-1B</strain>
    </source>
</reference>
<feature type="transmembrane region" description="Helical" evidence="1">
    <location>
        <begin position="99"/>
        <end position="118"/>
    </location>
</feature>
<evidence type="ECO:0000313" key="3">
    <source>
        <dbReference type="Proteomes" id="UP000663297"/>
    </source>
</evidence>